<evidence type="ECO:0000256" key="5">
    <source>
        <dbReference type="ARBA" id="ARBA00023002"/>
    </source>
</evidence>
<evidence type="ECO:0000256" key="1">
    <source>
        <dbReference type="ARBA" id="ARBA00001974"/>
    </source>
</evidence>
<keyword evidence="10" id="KW-1185">Reference proteome</keyword>
<comment type="similarity">
    <text evidence="2">Belongs to the class-III pyridine nucleotide-disulfide oxidoreductase family.</text>
</comment>
<dbReference type="RefSeq" id="WP_345576512.1">
    <property type="nucleotide sequence ID" value="NZ_BAABDQ010000050.1"/>
</dbReference>
<evidence type="ECO:0000313" key="10">
    <source>
        <dbReference type="Proteomes" id="UP001500630"/>
    </source>
</evidence>
<name>A0ABP6ZQA5_9ACTN</name>
<dbReference type="PRINTS" id="PR00411">
    <property type="entry name" value="PNDRDTASEI"/>
</dbReference>
<evidence type="ECO:0000256" key="6">
    <source>
        <dbReference type="ARBA" id="ARBA00023284"/>
    </source>
</evidence>
<dbReference type="PANTHER" id="PTHR43429">
    <property type="entry name" value="PYRIDINE NUCLEOTIDE-DISULFIDE OXIDOREDUCTASE DOMAIN-CONTAINING"/>
    <property type="match status" value="1"/>
</dbReference>
<accession>A0ABP6ZQA5</accession>
<evidence type="ECO:0000256" key="2">
    <source>
        <dbReference type="ARBA" id="ARBA00009130"/>
    </source>
</evidence>
<comment type="caution">
    <text evidence="9">The sequence shown here is derived from an EMBL/GenBank/DDBJ whole genome shotgun (WGS) entry which is preliminary data.</text>
</comment>
<dbReference type="InterPro" id="IPR023753">
    <property type="entry name" value="FAD/NAD-binding_dom"/>
</dbReference>
<feature type="domain" description="FAD/NAD(P)-binding" evidence="8">
    <location>
        <begin position="5"/>
        <end position="305"/>
    </location>
</feature>
<feature type="domain" description="Pyridine nucleotide-disulphide oxidoreductase dimerisation" evidence="7">
    <location>
        <begin position="349"/>
        <end position="449"/>
    </location>
</feature>
<evidence type="ECO:0000256" key="4">
    <source>
        <dbReference type="ARBA" id="ARBA00022827"/>
    </source>
</evidence>
<dbReference type="SUPFAM" id="SSF51905">
    <property type="entry name" value="FAD/NAD(P)-binding domain"/>
    <property type="match status" value="1"/>
</dbReference>
<evidence type="ECO:0000313" key="9">
    <source>
        <dbReference type="EMBL" id="GAA3613464.1"/>
    </source>
</evidence>
<dbReference type="Gene3D" id="3.50.50.60">
    <property type="entry name" value="FAD/NAD(P)-binding domain"/>
    <property type="match status" value="2"/>
</dbReference>
<keyword evidence="3" id="KW-0285">Flavoprotein</keyword>
<dbReference type="Proteomes" id="UP001500630">
    <property type="component" value="Unassembled WGS sequence"/>
</dbReference>
<evidence type="ECO:0000259" key="8">
    <source>
        <dbReference type="Pfam" id="PF07992"/>
    </source>
</evidence>
<dbReference type="SUPFAM" id="SSF55424">
    <property type="entry name" value="FAD/NAD-linked reductases, dimerisation (C-terminal) domain"/>
    <property type="match status" value="1"/>
</dbReference>
<dbReference type="Pfam" id="PF07992">
    <property type="entry name" value="Pyr_redox_2"/>
    <property type="match status" value="1"/>
</dbReference>
<keyword evidence="5" id="KW-0560">Oxidoreductase</keyword>
<dbReference type="InterPro" id="IPR050260">
    <property type="entry name" value="FAD-bd_OxRdtase"/>
</dbReference>
<evidence type="ECO:0000256" key="3">
    <source>
        <dbReference type="ARBA" id="ARBA00022630"/>
    </source>
</evidence>
<evidence type="ECO:0000259" key="7">
    <source>
        <dbReference type="Pfam" id="PF02852"/>
    </source>
</evidence>
<organism evidence="9 10">
    <name type="scientific">Nonomuraea rosea</name>
    <dbReference type="NCBI Taxonomy" id="638574"/>
    <lineage>
        <taxon>Bacteria</taxon>
        <taxon>Bacillati</taxon>
        <taxon>Actinomycetota</taxon>
        <taxon>Actinomycetes</taxon>
        <taxon>Streptosporangiales</taxon>
        <taxon>Streptosporangiaceae</taxon>
        <taxon>Nonomuraea</taxon>
    </lineage>
</organism>
<reference evidence="10" key="1">
    <citation type="journal article" date="2019" name="Int. J. Syst. Evol. Microbiol.">
        <title>The Global Catalogue of Microorganisms (GCM) 10K type strain sequencing project: providing services to taxonomists for standard genome sequencing and annotation.</title>
        <authorList>
            <consortium name="The Broad Institute Genomics Platform"/>
            <consortium name="The Broad Institute Genome Sequencing Center for Infectious Disease"/>
            <person name="Wu L."/>
            <person name="Ma J."/>
        </authorList>
    </citation>
    <scope>NUCLEOTIDE SEQUENCE [LARGE SCALE GENOMIC DNA]</scope>
    <source>
        <strain evidence="10">JCM 17326</strain>
    </source>
</reference>
<dbReference type="PANTHER" id="PTHR43429:SF1">
    <property type="entry name" value="NAD(P)H SULFUR OXIDOREDUCTASE (COA-DEPENDENT)"/>
    <property type="match status" value="1"/>
</dbReference>
<dbReference type="EMBL" id="BAABDQ010000050">
    <property type="protein sequence ID" value="GAA3613464.1"/>
    <property type="molecule type" value="Genomic_DNA"/>
</dbReference>
<keyword evidence="4" id="KW-0274">FAD</keyword>
<sequence length="463" mass="47693">MSATRLLVIGADAAGMSAAHQAIRAAEAAGTKLAVTALEATGDTSYSACGIPYWVAGDVSGGDALVARTAEEHRAAGIDLRLGATATGIDRQARTVTYREAGGEQVLGYDELVIATGASAVVRGWAIDPGTGQRYAGVAPVKTLTDGAVWLDLLAGLPEGPGRVVVAGGGYIGVEMAEAARRRGHEVTVITRARVLSPLDPDMSARVEKGMREAGVRVVAGSPVVRLDVADGRVRGVYSADGERYPADLVVLALGIAPNTGFLDLGKLPSGPSGGLRPGPDGRLADGIWAAGDCCEVRHRLTGTWTYVPLGTHANKQGRIVGTNLVTPGALRFGGVLGTAITRFAVGATYLEIARTGLNEREAAAAGVEVTSLVTEGSTASGYMSEADPVAVKVLAARSDRRLMGAQIVGGRGAGKRIDTVATALWHGATVDDLAWSDLSYAPPFATAWDIVQVAARRLAERL</sequence>
<protein>
    <submittedName>
        <fullName evidence="9">FAD-dependent oxidoreductase</fullName>
    </submittedName>
</protein>
<comment type="cofactor">
    <cofactor evidence="1">
        <name>FAD</name>
        <dbReference type="ChEBI" id="CHEBI:57692"/>
    </cofactor>
</comment>
<proteinExistence type="inferred from homology"/>
<dbReference type="Pfam" id="PF02852">
    <property type="entry name" value="Pyr_redox_dim"/>
    <property type="match status" value="1"/>
</dbReference>
<dbReference type="PRINTS" id="PR00368">
    <property type="entry name" value="FADPNR"/>
</dbReference>
<keyword evidence="6" id="KW-0676">Redox-active center</keyword>
<dbReference type="InterPro" id="IPR036188">
    <property type="entry name" value="FAD/NAD-bd_sf"/>
</dbReference>
<dbReference type="InterPro" id="IPR004099">
    <property type="entry name" value="Pyr_nucl-diS_OxRdtase_dimer"/>
</dbReference>
<gene>
    <name evidence="9" type="ORF">GCM10022419_118210</name>
</gene>
<dbReference type="InterPro" id="IPR016156">
    <property type="entry name" value="FAD/NAD-linked_Rdtase_dimer_sf"/>
</dbReference>